<evidence type="ECO:0000313" key="1">
    <source>
        <dbReference type="EMBL" id="CAA9570475.1"/>
    </source>
</evidence>
<reference evidence="1" key="1">
    <citation type="submission" date="2020-02" db="EMBL/GenBank/DDBJ databases">
        <authorList>
            <person name="Meier V. D."/>
        </authorList>
    </citation>
    <scope>NUCLEOTIDE SEQUENCE</scope>
    <source>
        <strain evidence="1">AVDCRST_MAG19</strain>
    </source>
</reference>
<protein>
    <submittedName>
        <fullName evidence="1">Uncharacterized protein</fullName>
    </submittedName>
</protein>
<accession>A0A6J4VA49</accession>
<dbReference type="EMBL" id="CADCWL010000134">
    <property type="protein sequence ID" value="CAA9570475.1"/>
    <property type="molecule type" value="Genomic_DNA"/>
</dbReference>
<gene>
    <name evidence="1" type="ORF">AVDCRST_MAG19-2729</name>
</gene>
<proteinExistence type="predicted"/>
<organism evidence="1">
    <name type="scientific">uncultured Thermomicrobiales bacterium</name>
    <dbReference type="NCBI Taxonomy" id="1645740"/>
    <lineage>
        <taxon>Bacteria</taxon>
        <taxon>Pseudomonadati</taxon>
        <taxon>Thermomicrobiota</taxon>
        <taxon>Thermomicrobia</taxon>
        <taxon>Thermomicrobiales</taxon>
        <taxon>environmental samples</taxon>
    </lineage>
</organism>
<name>A0A6J4VA49_9BACT</name>
<dbReference type="AlphaFoldDB" id="A0A6J4VA49"/>
<sequence length="42" mass="4749">MRRRSTGRGCLGEGRCRVSLSNLTMVLGTRTPVFDLVVQRRL</sequence>